<dbReference type="AlphaFoldDB" id="A0A969WBY1"/>
<feature type="chain" id="PRO_5036878869" evidence="2">
    <location>
        <begin position="25"/>
        <end position="143"/>
    </location>
</feature>
<comment type="caution">
    <text evidence="4">The sequence shown here is derived from an EMBL/GenBank/DDBJ whole genome shotgun (WGS) entry which is preliminary data.</text>
</comment>
<evidence type="ECO:0000313" key="4">
    <source>
        <dbReference type="EMBL" id="NKF22035.1"/>
    </source>
</evidence>
<dbReference type="RefSeq" id="WP_168147292.1">
    <property type="nucleotide sequence ID" value="NZ_JAAVXB010000003.1"/>
</dbReference>
<evidence type="ECO:0000259" key="3">
    <source>
        <dbReference type="Pfam" id="PF13511"/>
    </source>
</evidence>
<accession>A0A969WBY1</accession>
<sequence>MKTSAPAYLLLAACAALTAGAASAGPVYKWIDPAGRVHFSDTAQPGWKRVTVGDANGATPAPTDAPAAASADSSDCQQKRDTLDNYRRASKIVERDALGNEHSYSDDQKQELVARAEAQARSACGGELPDAASDADANASDAH</sequence>
<evidence type="ECO:0000256" key="1">
    <source>
        <dbReference type="SAM" id="MobiDB-lite"/>
    </source>
</evidence>
<dbReference type="Proteomes" id="UP000653472">
    <property type="component" value="Unassembled WGS sequence"/>
</dbReference>
<reference evidence="4" key="1">
    <citation type="submission" date="2020-03" db="EMBL/GenBank/DDBJ databases">
        <title>Solimonas marina sp. nov., isolated from deep seawater of the Pacific Ocean.</title>
        <authorList>
            <person name="Liu X."/>
            <person name="Lai Q."/>
            <person name="Sun F."/>
            <person name="Gai Y."/>
            <person name="Li G."/>
            <person name="Shao Z."/>
        </authorList>
    </citation>
    <scope>NUCLEOTIDE SEQUENCE</scope>
    <source>
        <strain evidence="4">C16B3</strain>
    </source>
</reference>
<dbReference type="EMBL" id="JAAVXB010000003">
    <property type="protein sequence ID" value="NKF22035.1"/>
    <property type="molecule type" value="Genomic_DNA"/>
</dbReference>
<evidence type="ECO:0000256" key="2">
    <source>
        <dbReference type="SAM" id="SignalP"/>
    </source>
</evidence>
<organism evidence="4 5">
    <name type="scientific">Solimonas marina</name>
    <dbReference type="NCBI Taxonomy" id="2714601"/>
    <lineage>
        <taxon>Bacteria</taxon>
        <taxon>Pseudomonadati</taxon>
        <taxon>Pseudomonadota</taxon>
        <taxon>Gammaproteobacteria</taxon>
        <taxon>Nevskiales</taxon>
        <taxon>Nevskiaceae</taxon>
        <taxon>Solimonas</taxon>
    </lineage>
</organism>
<evidence type="ECO:0000313" key="5">
    <source>
        <dbReference type="Proteomes" id="UP000653472"/>
    </source>
</evidence>
<gene>
    <name evidence="4" type="ORF">G7Y82_06870</name>
</gene>
<feature type="compositionally biased region" description="Low complexity" evidence="1">
    <location>
        <begin position="58"/>
        <end position="75"/>
    </location>
</feature>
<feature type="domain" description="DUF4124" evidence="3">
    <location>
        <begin position="14"/>
        <end position="68"/>
    </location>
</feature>
<feature type="region of interest" description="Disordered" evidence="1">
    <location>
        <begin position="41"/>
        <end position="143"/>
    </location>
</feature>
<feature type="compositionally biased region" description="Low complexity" evidence="1">
    <location>
        <begin position="130"/>
        <end position="143"/>
    </location>
</feature>
<feature type="signal peptide" evidence="2">
    <location>
        <begin position="1"/>
        <end position="24"/>
    </location>
</feature>
<name>A0A969WBY1_9GAMM</name>
<keyword evidence="2" id="KW-0732">Signal</keyword>
<keyword evidence="5" id="KW-1185">Reference proteome</keyword>
<protein>
    <submittedName>
        <fullName evidence="4">DUF4124 domain-containing protein</fullName>
    </submittedName>
</protein>
<dbReference type="Pfam" id="PF13511">
    <property type="entry name" value="DUF4124"/>
    <property type="match status" value="1"/>
</dbReference>
<dbReference type="InterPro" id="IPR025392">
    <property type="entry name" value="DUF4124"/>
</dbReference>
<feature type="compositionally biased region" description="Basic and acidic residues" evidence="1">
    <location>
        <begin position="77"/>
        <end position="114"/>
    </location>
</feature>
<proteinExistence type="predicted"/>